<dbReference type="Proteomes" id="UP000318681">
    <property type="component" value="Unassembled WGS sequence"/>
</dbReference>
<dbReference type="EMBL" id="VNIM01000018">
    <property type="protein sequence ID" value="TVV75648.1"/>
    <property type="molecule type" value="Genomic_DNA"/>
</dbReference>
<dbReference type="AlphaFoldDB" id="A0A558R8J6"/>
<accession>A0A558R8J6</accession>
<evidence type="ECO:0000313" key="1">
    <source>
        <dbReference type="EMBL" id="TVV75648.1"/>
    </source>
</evidence>
<organism evidence="1 2">
    <name type="scientific">Alterirhizorhabdus solaris</name>
    <dbReference type="NCBI Taxonomy" id="2529389"/>
    <lineage>
        <taxon>Bacteria</taxon>
        <taxon>Pseudomonadati</taxon>
        <taxon>Pseudomonadota</taxon>
        <taxon>Alphaproteobacteria</taxon>
        <taxon>Sphingomonadales</taxon>
        <taxon>Rhizorhabdaceae</taxon>
        <taxon>Alterirhizorhabdus</taxon>
    </lineage>
</organism>
<evidence type="ECO:0000313" key="2">
    <source>
        <dbReference type="Proteomes" id="UP000318681"/>
    </source>
</evidence>
<keyword evidence="2" id="KW-1185">Reference proteome</keyword>
<reference evidence="1 2" key="1">
    <citation type="submission" date="2019-07" db="EMBL/GenBank/DDBJ databases">
        <title>Sphingomonas solaris sp. nov., isolated from a solar panel from Boston, Massachusetts.</title>
        <authorList>
            <person name="Tanner K."/>
            <person name="Pascual J."/>
            <person name="Mancuso C."/>
            <person name="Pereto J."/>
            <person name="Khalil A."/>
            <person name="Vilanova C."/>
        </authorList>
    </citation>
    <scope>NUCLEOTIDE SEQUENCE [LARGE SCALE GENOMIC DNA]</scope>
    <source>
        <strain evidence="1 2">R4DWN</strain>
    </source>
</reference>
<gene>
    <name evidence="1" type="ORF">FOY91_06540</name>
</gene>
<proteinExistence type="predicted"/>
<dbReference type="RefSeq" id="WP_145149318.1">
    <property type="nucleotide sequence ID" value="NZ_VNIM01000018.1"/>
</dbReference>
<protein>
    <submittedName>
        <fullName evidence="1">Uncharacterized protein</fullName>
    </submittedName>
</protein>
<sequence>MSRAINVDVQFAQVQSLCVKHGVDTSVIEALQSGGTRVVFKNADDTAKMKKAFGSKLMTGAVKRVPNRLMHG</sequence>
<dbReference type="OrthoDB" id="7508443at2"/>
<name>A0A558R8J6_9SPHN</name>
<comment type="caution">
    <text evidence="1">The sequence shown here is derived from an EMBL/GenBank/DDBJ whole genome shotgun (WGS) entry which is preliminary data.</text>
</comment>